<gene>
    <name evidence="1" type="ORF">RDB_LOCUS3536</name>
</gene>
<dbReference type="SUPFAM" id="SSF81383">
    <property type="entry name" value="F-box domain"/>
    <property type="match status" value="1"/>
</dbReference>
<name>A0A8H3ABZ0_9AGAM</name>
<dbReference type="EMBL" id="CAJMWZ010000228">
    <property type="protein sequence ID" value="CAE6413961.1"/>
    <property type="molecule type" value="Genomic_DNA"/>
</dbReference>
<organism evidence="1 2">
    <name type="scientific">Rhizoctonia solani</name>
    <dbReference type="NCBI Taxonomy" id="456999"/>
    <lineage>
        <taxon>Eukaryota</taxon>
        <taxon>Fungi</taxon>
        <taxon>Dikarya</taxon>
        <taxon>Basidiomycota</taxon>
        <taxon>Agaricomycotina</taxon>
        <taxon>Agaricomycetes</taxon>
        <taxon>Cantharellales</taxon>
        <taxon>Ceratobasidiaceae</taxon>
        <taxon>Rhizoctonia</taxon>
    </lineage>
</organism>
<dbReference type="AlphaFoldDB" id="A0A8H3ABZ0"/>
<evidence type="ECO:0000313" key="1">
    <source>
        <dbReference type="EMBL" id="CAE6413961.1"/>
    </source>
</evidence>
<reference evidence="1" key="1">
    <citation type="submission" date="2021-01" db="EMBL/GenBank/DDBJ databases">
        <authorList>
            <person name="Kaushik A."/>
        </authorList>
    </citation>
    <scope>NUCLEOTIDE SEQUENCE</scope>
    <source>
        <strain evidence="1">Type strain: AG8-Rh-89/</strain>
    </source>
</reference>
<protein>
    <recommendedName>
        <fullName evidence="3">F-box domain-containing protein</fullName>
    </recommendedName>
</protein>
<dbReference type="Proteomes" id="UP000663850">
    <property type="component" value="Unassembled WGS sequence"/>
</dbReference>
<evidence type="ECO:0000313" key="2">
    <source>
        <dbReference type="Proteomes" id="UP000663850"/>
    </source>
</evidence>
<sequence>MVNVVFSFEARDVVRRCLTNYCTMVEIASYLDGHDIIQLSRTSKWLCFTIWGSPLIWKKALSRVGVDVDLPVTPFRTLYTYSILSFTTDCMLCGSPTKNGILGEGEASTRFCNECAFNVLIPAPGADQPPQFMQTFYHNGPHRYFKMALRHGVSRVRIPALLSHAKPATLYKAFLSAPNDPNYLAGNVILMP</sequence>
<comment type="caution">
    <text evidence="1">The sequence shown here is derived from an EMBL/GenBank/DDBJ whole genome shotgun (WGS) entry which is preliminary data.</text>
</comment>
<proteinExistence type="predicted"/>
<accession>A0A8H3ABZ0</accession>
<evidence type="ECO:0008006" key="3">
    <source>
        <dbReference type="Google" id="ProtNLM"/>
    </source>
</evidence>
<dbReference type="InterPro" id="IPR036047">
    <property type="entry name" value="F-box-like_dom_sf"/>
</dbReference>